<protein>
    <submittedName>
        <fullName evidence="1">Uncharacterized protein</fullName>
    </submittedName>
</protein>
<keyword evidence="2" id="KW-1185">Reference proteome</keyword>
<dbReference type="RefSeq" id="WP_185257343.1">
    <property type="nucleotide sequence ID" value="NZ_AP023368.1"/>
</dbReference>
<sequence>MTSDNKIDIIIPDKYFKNPMEEPIIGFIKYLREQGKVCEFLGFNGKPDRPLGTVFSSWYNDYVVIIDGIKYYGGVGGNPDPNYYANFFVVNDEEHDYIENYLEKRTNQILVALGDRS</sequence>
<accession>A0A7M3SB46</accession>
<proteinExistence type="predicted"/>
<evidence type="ECO:0000313" key="1">
    <source>
        <dbReference type="EMBL" id="BCK01814.1"/>
    </source>
</evidence>
<reference evidence="1 2" key="1">
    <citation type="submission" date="2020-08" db="EMBL/GenBank/DDBJ databases">
        <title>Draft genome sequencing of an Anaerocolumna strain isolated from anoxic soil subjected to BSD treatment.</title>
        <authorList>
            <person name="Uek A."/>
            <person name="Tonouchi A."/>
        </authorList>
    </citation>
    <scope>NUCLEOTIDE SEQUENCE [LARGE SCALE GENOMIC DNA]</scope>
    <source>
        <strain evidence="1 2">CTTW</strain>
    </source>
</reference>
<gene>
    <name evidence="1" type="ORF">bsdcttw_48540</name>
</gene>
<evidence type="ECO:0000313" key="2">
    <source>
        <dbReference type="Proteomes" id="UP000515703"/>
    </source>
</evidence>
<dbReference type="Proteomes" id="UP000515703">
    <property type="component" value="Chromosome"/>
</dbReference>
<name>A0A7M3SB46_9FIRM</name>
<dbReference type="AlphaFoldDB" id="A0A7M3SB46"/>
<dbReference type="EMBL" id="AP023368">
    <property type="protein sequence ID" value="BCK01814.1"/>
    <property type="molecule type" value="Genomic_DNA"/>
</dbReference>
<reference evidence="1 2" key="2">
    <citation type="submission" date="2020-08" db="EMBL/GenBank/DDBJ databases">
        <authorList>
            <person name="Ueki A."/>
            <person name="Tonouchi A."/>
        </authorList>
    </citation>
    <scope>NUCLEOTIDE SEQUENCE [LARGE SCALE GENOMIC DNA]</scope>
    <source>
        <strain evidence="1 2">CTTW</strain>
    </source>
</reference>
<dbReference type="KEGG" id="acht:bsdcttw_48540"/>
<organism evidence="1 2">
    <name type="scientific">Anaerocolumna chitinilytica</name>
    <dbReference type="NCBI Taxonomy" id="1727145"/>
    <lineage>
        <taxon>Bacteria</taxon>
        <taxon>Bacillati</taxon>
        <taxon>Bacillota</taxon>
        <taxon>Clostridia</taxon>
        <taxon>Lachnospirales</taxon>
        <taxon>Lachnospiraceae</taxon>
        <taxon>Anaerocolumna</taxon>
    </lineage>
</organism>